<organism evidence="2 3">
    <name type="scientific">Parapedobacter luteus</name>
    <dbReference type="NCBI Taxonomy" id="623280"/>
    <lineage>
        <taxon>Bacteria</taxon>
        <taxon>Pseudomonadati</taxon>
        <taxon>Bacteroidota</taxon>
        <taxon>Sphingobacteriia</taxon>
        <taxon>Sphingobacteriales</taxon>
        <taxon>Sphingobacteriaceae</taxon>
        <taxon>Parapedobacter</taxon>
    </lineage>
</organism>
<proteinExistence type="predicted"/>
<accession>A0A1T5AK27</accession>
<evidence type="ECO:0000313" key="3">
    <source>
        <dbReference type="Proteomes" id="UP000190541"/>
    </source>
</evidence>
<keyword evidence="3" id="KW-1185">Reference proteome</keyword>
<dbReference type="EMBL" id="FUYS01000002">
    <property type="protein sequence ID" value="SKB35306.1"/>
    <property type="molecule type" value="Genomic_DNA"/>
</dbReference>
<evidence type="ECO:0000313" key="2">
    <source>
        <dbReference type="EMBL" id="SKB35306.1"/>
    </source>
</evidence>
<gene>
    <name evidence="2" type="ORF">SAMN05660226_00839</name>
</gene>
<dbReference type="Proteomes" id="UP000190541">
    <property type="component" value="Unassembled WGS sequence"/>
</dbReference>
<reference evidence="2 3" key="1">
    <citation type="submission" date="2017-02" db="EMBL/GenBank/DDBJ databases">
        <authorList>
            <person name="Peterson S.W."/>
        </authorList>
    </citation>
    <scope>NUCLEOTIDE SEQUENCE [LARGE SCALE GENOMIC DNA]</scope>
    <source>
        <strain evidence="2 3">DSM 22899</strain>
    </source>
</reference>
<keyword evidence="1" id="KW-0472">Membrane</keyword>
<sequence>MYVQSIFDFFVPMNITFNTAALLFPAISLIMLAYTNRFLALAALVRSLHAKYLEHNKSGVLHGQIQNLRYRLKLIKQMQAMGVLSFVACIVCMYCIYIENNYFSELTFALSLLFFAISLIISLLEIQVSNKALELELSDMEEGDDRSLVDYIKKKFDKKKSGPQSEGH</sequence>
<feature type="transmembrane region" description="Helical" evidence="1">
    <location>
        <begin position="80"/>
        <end position="100"/>
    </location>
</feature>
<name>A0A1T5AK27_9SPHI</name>
<evidence type="ECO:0000256" key="1">
    <source>
        <dbReference type="SAM" id="Phobius"/>
    </source>
</evidence>
<feature type="transmembrane region" description="Helical" evidence="1">
    <location>
        <begin position="106"/>
        <end position="124"/>
    </location>
</feature>
<dbReference type="InterPro" id="IPR021279">
    <property type="entry name" value="DUF2721"/>
</dbReference>
<dbReference type="AlphaFoldDB" id="A0A1T5AK27"/>
<feature type="transmembrane region" description="Helical" evidence="1">
    <location>
        <begin position="20"/>
        <end position="45"/>
    </location>
</feature>
<keyword evidence="1" id="KW-0812">Transmembrane</keyword>
<dbReference type="Pfam" id="PF11026">
    <property type="entry name" value="DUF2721"/>
    <property type="match status" value="1"/>
</dbReference>
<keyword evidence="1" id="KW-1133">Transmembrane helix</keyword>
<evidence type="ECO:0008006" key="4">
    <source>
        <dbReference type="Google" id="ProtNLM"/>
    </source>
</evidence>
<protein>
    <recommendedName>
        <fullName evidence="4">DUF2721 domain-containing protein</fullName>
    </recommendedName>
</protein>